<dbReference type="EMBL" id="JABFUD020000002">
    <property type="protein sequence ID" value="KAI5083669.1"/>
    <property type="molecule type" value="Genomic_DNA"/>
</dbReference>
<keyword evidence="2" id="KW-1185">Reference proteome</keyword>
<comment type="caution">
    <text evidence="1">The sequence shown here is derived from an EMBL/GenBank/DDBJ whole genome shotgun (WGS) entry which is preliminary data.</text>
</comment>
<proteinExistence type="predicted"/>
<protein>
    <submittedName>
        <fullName evidence="1">Uncharacterized protein</fullName>
    </submittedName>
</protein>
<evidence type="ECO:0000313" key="1">
    <source>
        <dbReference type="EMBL" id="KAI5083669.1"/>
    </source>
</evidence>
<dbReference type="OrthoDB" id="1729146at2759"/>
<organism evidence="1 2">
    <name type="scientific">Adiantum capillus-veneris</name>
    <name type="common">Maidenhair fern</name>
    <dbReference type="NCBI Taxonomy" id="13818"/>
    <lineage>
        <taxon>Eukaryota</taxon>
        <taxon>Viridiplantae</taxon>
        <taxon>Streptophyta</taxon>
        <taxon>Embryophyta</taxon>
        <taxon>Tracheophyta</taxon>
        <taxon>Polypodiopsida</taxon>
        <taxon>Polypodiidae</taxon>
        <taxon>Polypodiales</taxon>
        <taxon>Pteridineae</taxon>
        <taxon>Pteridaceae</taxon>
        <taxon>Vittarioideae</taxon>
        <taxon>Adiantum</taxon>
    </lineage>
</organism>
<reference evidence="1" key="1">
    <citation type="submission" date="2021-01" db="EMBL/GenBank/DDBJ databases">
        <title>Adiantum capillus-veneris genome.</title>
        <authorList>
            <person name="Fang Y."/>
            <person name="Liao Q."/>
        </authorList>
    </citation>
    <scope>NUCLEOTIDE SEQUENCE</scope>
    <source>
        <strain evidence="1">H3</strain>
        <tissue evidence="1">Leaf</tissue>
    </source>
</reference>
<dbReference type="PANTHER" id="PTHR10775:SF180">
    <property type="entry name" value="TRANSPOSON, EN_SPM-LIKE, TRANSPOSASE-ASSOCIATED DOMAIN PROTEIN-RELATED"/>
    <property type="match status" value="1"/>
</dbReference>
<accession>A0A9D4VC72</accession>
<dbReference type="Proteomes" id="UP000886520">
    <property type="component" value="Chromosome 3"/>
</dbReference>
<dbReference type="PANTHER" id="PTHR10775">
    <property type="entry name" value="OS08G0208400 PROTEIN"/>
    <property type="match status" value="1"/>
</dbReference>
<dbReference type="AlphaFoldDB" id="A0A9D4VC72"/>
<gene>
    <name evidence="1" type="ORF">GOP47_0003412</name>
</gene>
<name>A0A9D4VC72_ADICA</name>
<sequence length="203" mass="22830">MEAKKDLQTEDDGMEEILDAFFQTSEENANEAAPEAVRLSPEDMLRKLARQPIYEGAKISTLRTCLAFLNLQSVYGSSDASVTALFRLLREQLLSAGNEMPPSRPDAKQLLTSVCLDYNKIHACPNDCILFRILQELWHGIDIADAVEPLGQQHTRIHGLLMWTMHDWPGYREASGLTTLEYNACPICGHLDVLLTWIESGLR</sequence>
<dbReference type="InterPro" id="IPR004242">
    <property type="entry name" value="Transposase_21"/>
</dbReference>
<dbReference type="Pfam" id="PF02992">
    <property type="entry name" value="Transposase_21"/>
    <property type="match status" value="1"/>
</dbReference>
<evidence type="ECO:0000313" key="2">
    <source>
        <dbReference type="Proteomes" id="UP000886520"/>
    </source>
</evidence>